<dbReference type="Proteomes" id="UP000789405">
    <property type="component" value="Unassembled WGS sequence"/>
</dbReference>
<organism evidence="1 2">
    <name type="scientific">Dentiscutata erythropus</name>
    <dbReference type="NCBI Taxonomy" id="1348616"/>
    <lineage>
        <taxon>Eukaryota</taxon>
        <taxon>Fungi</taxon>
        <taxon>Fungi incertae sedis</taxon>
        <taxon>Mucoromycota</taxon>
        <taxon>Glomeromycotina</taxon>
        <taxon>Glomeromycetes</taxon>
        <taxon>Diversisporales</taxon>
        <taxon>Gigasporaceae</taxon>
        <taxon>Dentiscutata</taxon>
    </lineage>
</organism>
<accession>A0A9N9IDM5</accession>
<comment type="caution">
    <text evidence="1">The sequence shown here is derived from an EMBL/GenBank/DDBJ whole genome shotgun (WGS) entry which is preliminary data.</text>
</comment>
<evidence type="ECO:0000313" key="2">
    <source>
        <dbReference type="Proteomes" id="UP000789405"/>
    </source>
</evidence>
<protein>
    <submittedName>
        <fullName evidence="1">14775_t:CDS:1</fullName>
    </submittedName>
</protein>
<evidence type="ECO:0000313" key="1">
    <source>
        <dbReference type="EMBL" id="CAG8731212.1"/>
    </source>
</evidence>
<feature type="non-terminal residue" evidence="1">
    <location>
        <position position="1"/>
    </location>
</feature>
<keyword evidence="2" id="KW-1185">Reference proteome</keyword>
<gene>
    <name evidence="1" type="ORF">DERYTH_LOCUS15139</name>
</gene>
<reference evidence="1" key="1">
    <citation type="submission" date="2021-06" db="EMBL/GenBank/DDBJ databases">
        <authorList>
            <person name="Kallberg Y."/>
            <person name="Tangrot J."/>
            <person name="Rosling A."/>
        </authorList>
    </citation>
    <scope>NUCLEOTIDE SEQUENCE</scope>
    <source>
        <strain evidence="1">MA453B</strain>
    </source>
</reference>
<name>A0A9N9IDM5_9GLOM</name>
<proteinExistence type="predicted"/>
<dbReference type="AlphaFoldDB" id="A0A9N9IDM5"/>
<sequence>MSQKMQEILFERIEGETSQELEKRFEVFYRTRHYYNNFWDEDRCSVQSVVFKRNSGVGREVRIRVYVGAVEGKFANGAYKSAERSGG</sequence>
<dbReference type="EMBL" id="CAJVPY010012020">
    <property type="protein sequence ID" value="CAG8731212.1"/>
    <property type="molecule type" value="Genomic_DNA"/>
</dbReference>